<feature type="compositionally biased region" description="Low complexity" evidence="1">
    <location>
        <begin position="122"/>
        <end position="139"/>
    </location>
</feature>
<feature type="transmembrane region" description="Helical" evidence="2">
    <location>
        <begin position="146"/>
        <end position="165"/>
    </location>
</feature>
<accession>A0A918FUY8</accession>
<comment type="caution">
    <text evidence="4">The sequence shown here is derived from an EMBL/GenBank/DDBJ whole genome shotgun (WGS) entry which is preliminary data.</text>
</comment>
<keyword evidence="5" id="KW-1185">Reference proteome</keyword>
<sequence>MNRQSQSAVLFLLGAALLHAGATDLYLRYVKAGLRPLLLAAGAVLILTALATGWYERRRTKRHRQEPGPQTHDHSHTRAEDHAHTRVEDHPHDHPTSRTHTRAAAQADDHAHAQSDDHARAQARVQAPSEAEAQAQAAHSHPEPRVAWLLILPLLALILVAPPALGSYSATRTGTALQEPLAYPSLPATDPLPLGVVDYAGRAVYDHGRSLAGRAVRLTGFVALDQDGTPYLVRMALNCCAADAQPVKIGLTGRIPPVLQPDAWLTVTGVYTPRTARDPVNGGPIPFLKVTQAKPAPTPSDPYDESWNN</sequence>
<feature type="compositionally biased region" description="Basic and acidic residues" evidence="1">
    <location>
        <begin position="71"/>
        <end position="96"/>
    </location>
</feature>
<protein>
    <recommendedName>
        <fullName evidence="3">DUF1980 domain-containing protein</fullName>
    </recommendedName>
</protein>
<dbReference type="AlphaFoldDB" id="A0A918FUY8"/>
<dbReference type="InterPro" id="IPR015402">
    <property type="entry name" value="DUF1980"/>
</dbReference>
<feature type="domain" description="DUF1980" evidence="3">
    <location>
        <begin position="203"/>
        <end position="303"/>
    </location>
</feature>
<evidence type="ECO:0000313" key="4">
    <source>
        <dbReference type="EMBL" id="GGR85327.1"/>
    </source>
</evidence>
<name>A0A918FUY8_9ACTN</name>
<feature type="region of interest" description="Disordered" evidence="1">
    <location>
        <begin position="59"/>
        <end position="139"/>
    </location>
</feature>
<dbReference type="Pfam" id="PF21537">
    <property type="entry name" value="DUF1980_C"/>
    <property type="match status" value="1"/>
</dbReference>
<evidence type="ECO:0000259" key="3">
    <source>
        <dbReference type="Pfam" id="PF21537"/>
    </source>
</evidence>
<reference evidence="4" key="1">
    <citation type="journal article" date="2014" name="Int. J. Syst. Evol. Microbiol.">
        <title>Complete genome sequence of Corynebacterium casei LMG S-19264T (=DSM 44701T), isolated from a smear-ripened cheese.</title>
        <authorList>
            <consortium name="US DOE Joint Genome Institute (JGI-PGF)"/>
            <person name="Walter F."/>
            <person name="Albersmeier A."/>
            <person name="Kalinowski J."/>
            <person name="Ruckert C."/>
        </authorList>
    </citation>
    <scope>NUCLEOTIDE SEQUENCE</scope>
    <source>
        <strain evidence="4">JCM 4386</strain>
    </source>
</reference>
<reference evidence="4" key="2">
    <citation type="submission" date="2020-09" db="EMBL/GenBank/DDBJ databases">
        <authorList>
            <person name="Sun Q."/>
            <person name="Ohkuma M."/>
        </authorList>
    </citation>
    <scope>NUCLEOTIDE SEQUENCE</scope>
    <source>
        <strain evidence="4">JCM 4386</strain>
    </source>
</reference>
<feature type="transmembrane region" description="Helical" evidence="2">
    <location>
        <begin position="38"/>
        <end position="55"/>
    </location>
</feature>
<feature type="compositionally biased region" description="Basic and acidic residues" evidence="1">
    <location>
        <begin position="107"/>
        <end position="120"/>
    </location>
</feature>
<keyword evidence="2" id="KW-0812">Transmembrane</keyword>
<dbReference type="RefSeq" id="WP_190149346.1">
    <property type="nucleotide sequence ID" value="NZ_BMTL01000009.1"/>
</dbReference>
<evidence type="ECO:0000313" key="5">
    <source>
        <dbReference type="Proteomes" id="UP000606194"/>
    </source>
</evidence>
<dbReference type="Proteomes" id="UP000606194">
    <property type="component" value="Unassembled WGS sequence"/>
</dbReference>
<organism evidence="4 5">
    <name type="scientific">Streptomyces humidus</name>
    <dbReference type="NCBI Taxonomy" id="52259"/>
    <lineage>
        <taxon>Bacteria</taxon>
        <taxon>Bacillati</taxon>
        <taxon>Actinomycetota</taxon>
        <taxon>Actinomycetes</taxon>
        <taxon>Kitasatosporales</taxon>
        <taxon>Streptomycetaceae</taxon>
        <taxon>Streptomyces</taxon>
    </lineage>
</organism>
<gene>
    <name evidence="4" type="ORF">GCM10010269_25550</name>
</gene>
<evidence type="ECO:0000256" key="1">
    <source>
        <dbReference type="SAM" id="MobiDB-lite"/>
    </source>
</evidence>
<dbReference type="EMBL" id="BMTL01000009">
    <property type="protein sequence ID" value="GGR85327.1"/>
    <property type="molecule type" value="Genomic_DNA"/>
</dbReference>
<feature type="region of interest" description="Disordered" evidence="1">
    <location>
        <begin position="282"/>
        <end position="309"/>
    </location>
</feature>
<evidence type="ECO:0000256" key="2">
    <source>
        <dbReference type="SAM" id="Phobius"/>
    </source>
</evidence>
<dbReference type="NCBIfam" id="TIGR03943">
    <property type="entry name" value="TIGR03943 family putative permease subunit"/>
    <property type="match status" value="1"/>
</dbReference>
<dbReference type="InterPro" id="IPR048447">
    <property type="entry name" value="DUF1980_C"/>
</dbReference>
<keyword evidence="2" id="KW-1133">Transmembrane helix</keyword>
<keyword evidence="2" id="KW-0472">Membrane</keyword>
<proteinExistence type="predicted"/>